<organism evidence="2 3">
    <name type="scientific">Volvox africanus</name>
    <dbReference type="NCBI Taxonomy" id="51714"/>
    <lineage>
        <taxon>Eukaryota</taxon>
        <taxon>Viridiplantae</taxon>
        <taxon>Chlorophyta</taxon>
        <taxon>core chlorophytes</taxon>
        <taxon>Chlorophyceae</taxon>
        <taxon>CS clade</taxon>
        <taxon>Chlamydomonadales</taxon>
        <taxon>Volvocaceae</taxon>
        <taxon>Volvox</taxon>
    </lineage>
</organism>
<proteinExistence type="predicted"/>
<evidence type="ECO:0000313" key="3">
    <source>
        <dbReference type="Proteomes" id="UP000747399"/>
    </source>
</evidence>
<gene>
    <name evidence="2" type="ORF">Vafri_6343</name>
</gene>
<evidence type="ECO:0000313" key="2">
    <source>
        <dbReference type="EMBL" id="GIL50019.1"/>
    </source>
</evidence>
<feature type="region of interest" description="Disordered" evidence="1">
    <location>
        <begin position="1"/>
        <end position="89"/>
    </location>
</feature>
<dbReference type="EMBL" id="BNCO01000008">
    <property type="protein sequence ID" value="GIL50019.1"/>
    <property type="molecule type" value="Genomic_DNA"/>
</dbReference>
<feature type="compositionally biased region" description="Low complexity" evidence="1">
    <location>
        <begin position="68"/>
        <end position="86"/>
    </location>
</feature>
<name>A0A8J4AZX0_9CHLO</name>
<dbReference type="AlphaFoldDB" id="A0A8J4AZX0"/>
<protein>
    <submittedName>
        <fullName evidence="2">Uncharacterized protein</fullName>
    </submittedName>
</protein>
<reference evidence="2" key="1">
    <citation type="journal article" date="2021" name="Proc. Natl. Acad. Sci. U.S.A.">
        <title>Three genomes in the algal genus Volvox reveal the fate of a haploid sex-determining region after a transition to homothallism.</title>
        <authorList>
            <person name="Yamamoto K."/>
            <person name="Hamaji T."/>
            <person name="Kawai-Toyooka H."/>
            <person name="Matsuzaki R."/>
            <person name="Takahashi F."/>
            <person name="Nishimura Y."/>
            <person name="Kawachi M."/>
            <person name="Noguchi H."/>
            <person name="Minakuchi Y."/>
            <person name="Umen J.G."/>
            <person name="Toyoda A."/>
            <person name="Nozaki H."/>
        </authorList>
    </citation>
    <scope>NUCLEOTIDE SEQUENCE</scope>
    <source>
        <strain evidence="2">NIES-3780</strain>
    </source>
</reference>
<accession>A0A8J4AZX0</accession>
<dbReference type="Proteomes" id="UP000747399">
    <property type="component" value="Unassembled WGS sequence"/>
</dbReference>
<sequence>MDLDFEDPFPFPPRLSPSSLPLVSPPRLSPSSLPFVSPPRLSPSSLPLVSPPRLSPSSLPLVSPPRLSPSSLPLVSTSSHPPIHSSSAKRISPGVVDRAIIVRHCACAGDGCVLDELAVGRGGNSGAVFRGRRSGARWTTVGSYGVVVQS</sequence>
<keyword evidence="3" id="KW-1185">Reference proteome</keyword>
<comment type="caution">
    <text evidence="2">The sequence shown here is derived from an EMBL/GenBank/DDBJ whole genome shotgun (WGS) entry which is preliminary data.</text>
</comment>
<evidence type="ECO:0000256" key="1">
    <source>
        <dbReference type="SAM" id="MobiDB-lite"/>
    </source>
</evidence>